<dbReference type="InterPro" id="IPR036909">
    <property type="entry name" value="Cyt_c-like_dom_sf"/>
</dbReference>
<dbReference type="PANTHER" id="PTHR35889">
    <property type="entry name" value="CYCLOINULO-OLIGOSACCHARIDE FRUCTANOTRANSFERASE-RELATED"/>
    <property type="match status" value="1"/>
</dbReference>
<protein>
    <submittedName>
        <fullName evidence="6">Planctomycete cytochrome C</fullName>
    </submittedName>
</protein>
<proteinExistence type="predicted"/>
<gene>
    <name evidence="6" type="ORF">SAMN06265222_102283</name>
</gene>
<name>A0ABY1PUZ7_9BACT</name>
<dbReference type="InterPro" id="IPR022655">
    <property type="entry name" value="DUF1553"/>
</dbReference>
<evidence type="ECO:0000256" key="2">
    <source>
        <dbReference type="SAM" id="SignalP"/>
    </source>
</evidence>
<evidence type="ECO:0000259" key="5">
    <source>
        <dbReference type="Pfam" id="PF07635"/>
    </source>
</evidence>
<evidence type="ECO:0000259" key="3">
    <source>
        <dbReference type="Pfam" id="PF07583"/>
    </source>
</evidence>
<accession>A0ABY1PUZ7</accession>
<reference evidence="6 7" key="1">
    <citation type="submission" date="2017-05" db="EMBL/GenBank/DDBJ databases">
        <authorList>
            <person name="Varghese N."/>
            <person name="Submissions S."/>
        </authorList>
    </citation>
    <scope>NUCLEOTIDE SEQUENCE [LARGE SCALE GENOMIC DNA]</scope>
    <source>
        <strain evidence="6 7">DSM 25457</strain>
    </source>
</reference>
<keyword evidence="2" id="KW-0732">Signal</keyword>
<dbReference type="SUPFAM" id="SSF46626">
    <property type="entry name" value="Cytochrome c"/>
    <property type="match status" value="1"/>
</dbReference>
<organism evidence="6 7">
    <name type="scientific">Neorhodopirellula lusitana</name>
    <dbReference type="NCBI Taxonomy" id="445327"/>
    <lineage>
        <taxon>Bacteria</taxon>
        <taxon>Pseudomonadati</taxon>
        <taxon>Planctomycetota</taxon>
        <taxon>Planctomycetia</taxon>
        <taxon>Pirellulales</taxon>
        <taxon>Pirellulaceae</taxon>
        <taxon>Neorhodopirellula</taxon>
    </lineage>
</organism>
<feature type="compositionally biased region" description="Pro residues" evidence="1">
    <location>
        <begin position="577"/>
        <end position="589"/>
    </location>
</feature>
<dbReference type="RefSeq" id="WP_283431604.1">
    <property type="nucleotide sequence ID" value="NZ_FXUG01000002.1"/>
</dbReference>
<dbReference type="Proteomes" id="UP001158067">
    <property type="component" value="Unassembled WGS sequence"/>
</dbReference>
<keyword evidence="7" id="KW-1185">Reference proteome</keyword>
<feature type="signal peptide" evidence="2">
    <location>
        <begin position="1"/>
        <end position="27"/>
    </location>
</feature>
<feature type="compositionally biased region" description="Polar residues" evidence="1">
    <location>
        <begin position="593"/>
        <end position="607"/>
    </location>
</feature>
<dbReference type="Pfam" id="PF07635">
    <property type="entry name" value="PSCyt1"/>
    <property type="match status" value="1"/>
</dbReference>
<dbReference type="EMBL" id="FXUG01000002">
    <property type="protein sequence ID" value="SMP47309.1"/>
    <property type="molecule type" value="Genomic_DNA"/>
</dbReference>
<dbReference type="InterPro" id="IPR011444">
    <property type="entry name" value="DUF1549"/>
</dbReference>
<feature type="domain" description="DUF1553" evidence="4">
    <location>
        <begin position="926"/>
        <end position="1185"/>
    </location>
</feature>
<feature type="chain" id="PRO_5045660224" evidence="2">
    <location>
        <begin position="28"/>
        <end position="1230"/>
    </location>
</feature>
<feature type="domain" description="Cytochrome C Planctomycete-type" evidence="5">
    <location>
        <begin position="51"/>
        <end position="105"/>
    </location>
</feature>
<evidence type="ECO:0000313" key="6">
    <source>
        <dbReference type="EMBL" id="SMP47309.1"/>
    </source>
</evidence>
<dbReference type="Pfam" id="PF07583">
    <property type="entry name" value="PSCyt2"/>
    <property type="match status" value="1"/>
</dbReference>
<dbReference type="Pfam" id="PF07587">
    <property type="entry name" value="PSD1"/>
    <property type="match status" value="1"/>
</dbReference>
<evidence type="ECO:0000259" key="4">
    <source>
        <dbReference type="Pfam" id="PF07587"/>
    </source>
</evidence>
<dbReference type="PANTHER" id="PTHR35889:SF3">
    <property type="entry name" value="F-BOX DOMAIN-CONTAINING PROTEIN"/>
    <property type="match status" value="1"/>
</dbReference>
<sequence length="1230" mass="136798">MYSINYHATRLRILACGIALICTGVQADDADSPVPETDFRNEIRPLLSDHCFACHGPDEHDRQADVRLDTAEGIEDVVDAEHWNDSLILERIRSNDPDMVMPPADYHKPLDAHSIALLEAWVKSGAEFEAHWAFVAPQRTDGGSVAESADVAPTDKSTRIDYWINKAIVEKGLSPNGPADRNALARRVALDLTGLPPTWADVQSFVHDKSPAAYETFVDRLLQSPAYGEHMGRYWLDIVRYADTHGMHFDNYREMWPYRDWVINAFNDNKPFDEFITEQLAGDLLPDATLEQQIASGFNRLNVTTNEGGSIYAEVFARNVIDRTDAFGTVFLALTTGCAVCHDHKFDPIAQKDYFALSAFFNSLDARALDGNKKDHAPVISVPSEQQSEELTEVRAEIARLNDQLQGPIEEVDTTQRQWQRSLATPPQRVIQDMTPVHASSRQGSVVAINGDDVVVSEPSAKDVIEILLPIPSGKWQALELHAVTDKEHPRVGTAVNGNAVLSEITVQRRVPGSDTWTDVAIQSGSASFQQNSSSFAIEKAFDGEIHNNDGWGVGGQQKTGPRFAEFRFAEPLLATDPPPSAADAPPGPANTVHRSANTENDDQAQPTEELRIQLSYLTKHTHHLLRSVRFRLLETSAKDAAWQRIQLGDVHTAGPFPIEGSDAGYREKIAGELQSKFDHQSPIRYQDNDYQWQLRDDVTPVLINRLGHADGTSSVTVMHQTLNSVVNQSVNLLVDSDEGHVVYFNGKKVGSKPTADKFEPLKRSYSLDLVEGDNHLFIRTIHAHDKDQPEGDEQDGADSRESKLVYAFQSRHVELPSQVLDELHALADVPLDQQQPDQVSALQAFYRSTYCDVPAWIALQDMRNGVVKYEKELIGKIPTTLIWKETSQPREAFILQRGQYDDPGEKVSRETPGFLPPMDSSAPRNRLGLARWLTSPENPLTSRVAVNRFWQQLFGTGLVKTSEDFGSQGEPPSHPELLDELAIDFLDSGWDVKTLMKRLVMTDAYCRDNRAAPKMLEVDPTNRLLARGPRFRLDAEVLRDQMLAVSELLVDQQGGPSVKPPQPAGLWAAVGYTSSNTATFVADEGEKIHRRSVYTFWKRTSAPAVMSTFDAPSRESCTARRERTNTPLQALLLLNEPQTLEASKQLAINTLAAKDDTHQRLQHLFESVTLRKASPTEMATLTDLVADLTAYYASNPDESIALVHAKDSNLAAWTIVANTLLNLDEVVSK</sequence>
<feature type="region of interest" description="Disordered" evidence="1">
    <location>
        <begin position="574"/>
        <end position="607"/>
    </location>
</feature>
<evidence type="ECO:0000256" key="1">
    <source>
        <dbReference type="SAM" id="MobiDB-lite"/>
    </source>
</evidence>
<dbReference type="InterPro" id="IPR011429">
    <property type="entry name" value="Cyt_c_Planctomycete-type"/>
</dbReference>
<comment type="caution">
    <text evidence="6">The sequence shown here is derived from an EMBL/GenBank/DDBJ whole genome shotgun (WGS) entry which is preliminary data.</text>
</comment>
<evidence type="ECO:0000313" key="7">
    <source>
        <dbReference type="Proteomes" id="UP001158067"/>
    </source>
</evidence>
<feature type="domain" description="DUF1549" evidence="3">
    <location>
        <begin position="160"/>
        <end position="365"/>
    </location>
</feature>